<accession>A0A437MTN6</accession>
<dbReference type="Pfam" id="PF14200">
    <property type="entry name" value="RicinB_lectin_2"/>
    <property type="match status" value="1"/>
</dbReference>
<dbReference type="PROSITE" id="PS50231">
    <property type="entry name" value="RICIN_B_LECTIN"/>
    <property type="match status" value="1"/>
</dbReference>
<dbReference type="RefSeq" id="WP_127704705.1">
    <property type="nucleotide sequence ID" value="NZ_SACK01000003.1"/>
</dbReference>
<evidence type="ECO:0000313" key="2">
    <source>
        <dbReference type="EMBL" id="RVU00991.1"/>
    </source>
</evidence>
<proteinExistence type="predicted"/>
<evidence type="ECO:0000313" key="3">
    <source>
        <dbReference type="Proteomes" id="UP000282759"/>
    </source>
</evidence>
<dbReference type="EMBL" id="SACK01000003">
    <property type="protein sequence ID" value="RVU00991.1"/>
    <property type="molecule type" value="Genomic_DNA"/>
</dbReference>
<organism evidence="2 3">
    <name type="scientific">Mucilaginibacter limnophilus</name>
    <dbReference type="NCBI Taxonomy" id="1932778"/>
    <lineage>
        <taxon>Bacteria</taxon>
        <taxon>Pseudomonadati</taxon>
        <taxon>Bacteroidota</taxon>
        <taxon>Sphingobacteriia</taxon>
        <taxon>Sphingobacteriales</taxon>
        <taxon>Sphingobacteriaceae</taxon>
        <taxon>Mucilaginibacter</taxon>
    </lineage>
</organism>
<dbReference type="InterPro" id="IPR035992">
    <property type="entry name" value="Ricin_B-like_lectins"/>
</dbReference>
<dbReference type="SUPFAM" id="SSF50370">
    <property type="entry name" value="Ricin B-like lectins"/>
    <property type="match status" value="1"/>
</dbReference>
<dbReference type="AlphaFoldDB" id="A0A437MTN6"/>
<dbReference type="CDD" id="cd00161">
    <property type="entry name" value="beta-trefoil_Ricin-like"/>
    <property type="match status" value="1"/>
</dbReference>
<dbReference type="InterPro" id="IPR000772">
    <property type="entry name" value="Ricin_B_lectin"/>
</dbReference>
<dbReference type="PROSITE" id="PS51257">
    <property type="entry name" value="PROKAR_LIPOPROTEIN"/>
    <property type="match status" value="1"/>
</dbReference>
<dbReference type="Proteomes" id="UP000282759">
    <property type="component" value="Unassembled WGS sequence"/>
</dbReference>
<dbReference type="Gene3D" id="2.80.10.50">
    <property type="match status" value="2"/>
</dbReference>
<keyword evidence="3" id="KW-1185">Reference proteome</keyword>
<feature type="domain" description="Ricin B lectin" evidence="1">
    <location>
        <begin position="144"/>
        <end position="206"/>
    </location>
</feature>
<name>A0A437MTN6_9SPHI</name>
<gene>
    <name evidence="2" type="ORF">EOD41_10200</name>
</gene>
<comment type="caution">
    <text evidence="2">The sequence shown here is derived from an EMBL/GenBank/DDBJ whole genome shotgun (WGS) entry which is preliminary data.</text>
</comment>
<evidence type="ECO:0000259" key="1">
    <source>
        <dbReference type="Pfam" id="PF14200"/>
    </source>
</evidence>
<protein>
    <recommendedName>
        <fullName evidence="1">Ricin B lectin domain-containing protein</fullName>
    </recommendedName>
</protein>
<reference evidence="2 3" key="1">
    <citation type="submission" date="2019-01" db="EMBL/GenBank/DDBJ databases">
        <authorList>
            <person name="Chen W.-M."/>
        </authorList>
    </citation>
    <scope>NUCLEOTIDE SEQUENCE [LARGE SCALE GENOMIC DNA]</scope>
    <source>
        <strain evidence="2 3">YBJ-36</strain>
    </source>
</reference>
<dbReference type="OrthoDB" id="9765957at2"/>
<sequence>MKRTVIMLSALAALFAAQSCKKNESFKVQTISNLNSTKRINGPVSDYGEYKISCVTGGKFIEVNGNPSANQKFQELQTLGQWQATADDEVDGWQRWYTVYVTTVGGVKYYNLRNSFSGKVIQSPNNSSGSQLQQARTPLLGLPDNQLWRITEIGTTGQYNIVNKGNGLAIANAGGSTSNGTAIIQESPNSDNRQKWVFTIRFPSTYRDDYANRIFERNSTSLGSVAFDQGTSIPLSWSGNAGKVLWVTQDAFDGSVLQSNSQFNCNQIFQYGNSMFLQNNIYDWSSSGANITRNGNKQVVDKQPGLNFAWPSVGVEIGNHVYIHVGEGNAGVSVNSQSIWDFTETTGTAWTGTRLAPANMSNQTNINYVVGMVKSGTDVYSFGAGPGNGVYVARWPQSNPNSWSFWNGSSWVGTPTTATSAKIATGLDNTTISFCNGKYVMMTMTQGFICGTTREIYISTSTSPTGPFTSPIKVYTIKEYINGNYARYYTPQIHPEHNNGKNELLLSYCLNFDACGQGACNGAYKDPYYYRPKFIRVPYSKIGL</sequence>